<keyword evidence="4" id="KW-1185">Reference proteome</keyword>
<proteinExistence type="predicted"/>
<sequence length="175" mass="19345">MRQINALTLAIVLVTLPLFGAKSSVHASDHGAVLAVLTVSGLISPRAEADRDAEEVDFSIEDLEKLPQTELRTHTDWTEGLQIFSGVLLKDLIEAVGASGKEIVARALNDYAANIPVSDAYELSVLIAIKHNGQYMRIRDKGPLWIIYPSAQTSSSKVNPYNDRMVWQLSRLEFR</sequence>
<comment type="caution">
    <text evidence="3">The sequence shown here is derived from an EMBL/GenBank/DDBJ whole genome shotgun (WGS) entry which is preliminary data.</text>
</comment>
<dbReference type="EMBL" id="JAAKZF010000006">
    <property type="protein sequence ID" value="NGO51117.1"/>
    <property type="molecule type" value="Genomic_DNA"/>
</dbReference>
<evidence type="ECO:0000256" key="1">
    <source>
        <dbReference type="SAM" id="SignalP"/>
    </source>
</evidence>
<dbReference type="Gene3D" id="3.90.420.10">
    <property type="entry name" value="Oxidoreductase, molybdopterin-binding domain"/>
    <property type="match status" value="1"/>
</dbReference>
<accession>A0A6G4WAG6</accession>
<protein>
    <submittedName>
        <fullName evidence="3">Molybdopterin-dependent oxidoreductase</fullName>
    </submittedName>
</protein>
<evidence type="ECO:0000259" key="2">
    <source>
        <dbReference type="Pfam" id="PF00174"/>
    </source>
</evidence>
<evidence type="ECO:0000313" key="3">
    <source>
        <dbReference type="EMBL" id="NGO51117.1"/>
    </source>
</evidence>
<dbReference type="InterPro" id="IPR000572">
    <property type="entry name" value="OxRdtase_Mopterin-bd_dom"/>
</dbReference>
<dbReference type="RefSeq" id="WP_165025739.1">
    <property type="nucleotide sequence ID" value="NZ_JAAKZF010000006.1"/>
</dbReference>
<reference evidence="3 4" key="1">
    <citation type="submission" date="2020-02" db="EMBL/GenBank/DDBJ databases">
        <title>Genome sequence of strain CCNWXJ40-4.</title>
        <authorList>
            <person name="Gao J."/>
            <person name="Sun J."/>
        </authorList>
    </citation>
    <scope>NUCLEOTIDE SEQUENCE [LARGE SCALE GENOMIC DNA]</scope>
    <source>
        <strain evidence="3 4">CCNWXJ 40-4</strain>
    </source>
</reference>
<dbReference type="Proteomes" id="UP001642900">
    <property type="component" value="Unassembled WGS sequence"/>
</dbReference>
<feature type="chain" id="PRO_5026058824" evidence="1">
    <location>
        <begin position="28"/>
        <end position="175"/>
    </location>
</feature>
<name>A0A6G4WAG6_9HYPH</name>
<feature type="signal peptide" evidence="1">
    <location>
        <begin position="1"/>
        <end position="27"/>
    </location>
</feature>
<gene>
    <name evidence="3" type="ORF">G6N73_07965</name>
</gene>
<feature type="domain" description="Oxidoreductase molybdopterin-binding" evidence="2">
    <location>
        <begin position="76"/>
        <end position="150"/>
    </location>
</feature>
<dbReference type="Pfam" id="PF00174">
    <property type="entry name" value="Oxidored_molyb"/>
    <property type="match status" value="1"/>
</dbReference>
<evidence type="ECO:0000313" key="4">
    <source>
        <dbReference type="Proteomes" id="UP001642900"/>
    </source>
</evidence>
<keyword evidence="1" id="KW-0732">Signal</keyword>
<dbReference type="SUPFAM" id="SSF56524">
    <property type="entry name" value="Oxidoreductase molybdopterin-binding domain"/>
    <property type="match status" value="1"/>
</dbReference>
<dbReference type="AlphaFoldDB" id="A0A6G4WAG6"/>
<organism evidence="3 4">
    <name type="scientific">Allomesorhizobium camelthorni</name>
    <dbReference type="NCBI Taxonomy" id="475069"/>
    <lineage>
        <taxon>Bacteria</taxon>
        <taxon>Pseudomonadati</taxon>
        <taxon>Pseudomonadota</taxon>
        <taxon>Alphaproteobacteria</taxon>
        <taxon>Hyphomicrobiales</taxon>
        <taxon>Phyllobacteriaceae</taxon>
        <taxon>Allomesorhizobium</taxon>
    </lineage>
</organism>
<dbReference type="InterPro" id="IPR036374">
    <property type="entry name" value="OxRdtase_Mopterin-bd_sf"/>
</dbReference>